<organism evidence="4 5">
    <name type="scientific">Alkaliphilus metalliredigens (strain QYMF)</name>
    <dbReference type="NCBI Taxonomy" id="293826"/>
    <lineage>
        <taxon>Bacteria</taxon>
        <taxon>Bacillati</taxon>
        <taxon>Bacillota</taxon>
        <taxon>Clostridia</taxon>
        <taxon>Peptostreptococcales</taxon>
        <taxon>Natronincolaceae</taxon>
        <taxon>Alkaliphilus</taxon>
    </lineage>
</organism>
<evidence type="ECO:0000313" key="4">
    <source>
        <dbReference type="EMBL" id="ABR48366.1"/>
    </source>
</evidence>
<dbReference type="AlphaFoldDB" id="A6TQ98"/>
<keyword evidence="5" id="KW-1185">Reference proteome</keyword>
<dbReference type="STRING" id="293826.Amet_2208"/>
<dbReference type="GO" id="GO:0006777">
    <property type="term" value="P:Mo-molybdopterin cofactor biosynthetic process"/>
    <property type="evidence" value="ECO:0007669"/>
    <property type="project" value="UniProtKB-KW"/>
</dbReference>
<dbReference type="InterPro" id="IPR001453">
    <property type="entry name" value="MoaB/Mog_dom"/>
</dbReference>
<dbReference type="SMART" id="SM00852">
    <property type="entry name" value="MoCF_biosynth"/>
    <property type="match status" value="1"/>
</dbReference>
<proteinExistence type="predicted"/>
<dbReference type="InterPro" id="IPR036425">
    <property type="entry name" value="MoaB/Mog-like_dom_sf"/>
</dbReference>
<dbReference type="InterPro" id="IPR051920">
    <property type="entry name" value="MPT_Adenylyltrnsfr/MoaC-Rel"/>
</dbReference>
<dbReference type="CDD" id="cd00886">
    <property type="entry name" value="MogA_MoaB"/>
    <property type="match status" value="1"/>
</dbReference>
<dbReference type="Proteomes" id="UP000001572">
    <property type="component" value="Chromosome"/>
</dbReference>
<dbReference type="Gene3D" id="3.40.980.10">
    <property type="entry name" value="MoaB/Mog-like domain"/>
    <property type="match status" value="1"/>
</dbReference>
<dbReference type="PANTHER" id="PTHR43764">
    <property type="entry name" value="MOLYBDENUM COFACTOR BIOSYNTHESIS"/>
    <property type="match status" value="1"/>
</dbReference>
<dbReference type="RefSeq" id="WP_012063342.1">
    <property type="nucleotide sequence ID" value="NC_009633.1"/>
</dbReference>
<dbReference type="KEGG" id="amt:Amet_2208"/>
<comment type="pathway">
    <text evidence="1">Cofactor biosynthesis; molybdopterin biosynthesis.</text>
</comment>
<dbReference type="PANTHER" id="PTHR43764:SF1">
    <property type="entry name" value="MOLYBDOPTERIN MOLYBDOTRANSFERASE"/>
    <property type="match status" value="1"/>
</dbReference>
<dbReference type="NCBIfam" id="TIGR00177">
    <property type="entry name" value="molyb_syn"/>
    <property type="match status" value="1"/>
</dbReference>
<gene>
    <name evidence="4" type="ordered locus">Amet_2208</name>
</gene>
<reference evidence="5" key="1">
    <citation type="journal article" date="2016" name="Genome Announc.">
        <title>Complete genome sequence of Alkaliphilus metalliredigens strain QYMF, an alkaliphilic and metal-reducing bacterium isolated from borax-contaminated leachate ponds.</title>
        <authorList>
            <person name="Hwang C."/>
            <person name="Copeland A."/>
            <person name="Lucas S."/>
            <person name="Lapidus A."/>
            <person name="Barry K."/>
            <person name="Detter J.C."/>
            <person name="Glavina Del Rio T."/>
            <person name="Hammon N."/>
            <person name="Israni S."/>
            <person name="Dalin E."/>
            <person name="Tice H."/>
            <person name="Pitluck S."/>
            <person name="Chertkov O."/>
            <person name="Brettin T."/>
            <person name="Bruce D."/>
            <person name="Han C."/>
            <person name="Schmutz J."/>
            <person name="Larimer F."/>
            <person name="Land M.L."/>
            <person name="Hauser L."/>
            <person name="Kyrpides N."/>
            <person name="Mikhailova N."/>
            <person name="Ye Q."/>
            <person name="Zhou J."/>
            <person name="Richardson P."/>
            <person name="Fields M.W."/>
        </authorList>
    </citation>
    <scope>NUCLEOTIDE SEQUENCE [LARGE SCALE GENOMIC DNA]</scope>
    <source>
        <strain evidence="5">QYMF</strain>
    </source>
</reference>
<sequence>MITVGIITASDKGSKGERVDTSGPLIGELLKEIGGVVKEYQIIPDERKEIAAAIQYMCDELQLDLVFTTGGTGFSPRDVTPEATLDVVDRLAPGISETIRMKSLSITPKAMLSRAVSGIRKQTLIINLPGSPKGVRESIEVILPALAHGIGILKGIDGECGNSHHVHK</sequence>
<dbReference type="HOGENOM" id="CLU_077358_1_1_9"/>
<dbReference type="eggNOG" id="COG0521">
    <property type="taxonomic scope" value="Bacteria"/>
</dbReference>
<dbReference type="OrthoDB" id="9784492at2"/>
<evidence type="ECO:0000313" key="5">
    <source>
        <dbReference type="Proteomes" id="UP000001572"/>
    </source>
</evidence>
<name>A6TQ98_ALKMQ</name>
<keyword evidence="2" id="KW-0501">Molybdenum cofactor biosynthesis</keyword>
<evidence type="ECO:0000256" key="2">
    <source>
        <dbReference type="ARBA" id="ARBA00023150"/>
    </source>
</evidence>
<accession>A6TQ98</accession>
<evidence type="ECO:0000259" key="3">
    <source>
        <dbReference type="SMART" id="SM00852"/>
    </source>
</evidence>
<dbReference type="SUPFAM" id="SSF53218">
    <property type="entry name" value="Molybdenum cofactor biosynthesis proteins"/>
    <property type="match status" value="1"/>
</dbReference>
<feature type="domain" description="MoaB/Mog" evidence="3">
    <location>
        <begin position="5"/>
        <end position="149"/>
    </location>
</feature>
<dbReference type="EMBL" id="CP000724">
    <property type="protein sequence ID" value="ABR48366.1"/>
    <property type="molecule type" value="Genomic_DNA"/>
</dbReference>
<protein>
    <submittedName>
        <fullName evidence="4">Molybdenum cofactor synthesis domain</fullName>
    </submittedName>
</protein>
<evidence type="ECO:0000256" key="1">
    <source>
        <dbReference type="ARBA" id="ARBA00005046"/>
    </source>
</evidence>
<dbReference type="Pfam" id="PF00994">
    <property type="entry name" value="MoCF_biosynth"/>
    <property type="match status" value="1"/>
</dbReference>